<reference evidence="1" key="1">
    <citation type="journal article" date="2014" name="Front. Microbiol.">
        <title>High frequency of phylogenetically diverse reductive dehalogenase-homologous genes in deep subseafloor sedimentary metagenomes.</title>
        <authorList>
            <person name="Kawai M."/>
            <person name="Futagami T."/>
            <person name="Toyoda A."/>
            <person name="Takaki Y."/>
            <person name="Nishi S."/>
            <person name="Hori S."/>
            <person name="Arai W."/>
            <person name="Tsubouchi T."/>
            <person name="Morono Y."/>
            <person name="Uchiyama I."/>
            <person name="Ito T."/>
            <person name="Fujiyama A."/>
            <person name="Inagaki F."/>
            <person name="Takami H."/>
        </authorList>
    </citation>
    <scope>NUCLEOTIDE SEQUENCE</scope>
    <source>
        <strain evidence="1">Expedition CK06-06</strain>
    </source>
</reference>
<name>X1FVU5_9ZZZZ</name>
<accession>X1FVU5</accession>
<organism evidence="1">
    <name type="scientific">marine sediment metagenome</name>
    <dbReference type="NCBI Taxonomy" id="412755"/>
    <lineage>
        <taxon>unclassified sequences</taxon>
        <taxon>metagenomes</taxon>
        <taxon>ecological metagenomes</taxon>
    </lineage>
</organism>
<evidence type="ECO:0000313" key="1">
    <source>
        <dbReference type="EMBL" id="GAH36665.1"/>
    </source>
</evidence>
<gene>
    <name evidence="1" type="ORF">S03H2_18163</name>
</gene>
<feature type="non-terminal residue" evidence="1">
    <location>
        <position position="44"/>
    </location>
</feature>
<protein>
    <submittedName>
        <fullName evidence="1">Uncharacterized protein</fullName>
    </submittedName>
</protein>
<dbReference type="AlphaFoldDB" id="X1FVU5"/>
<comment type="caution">
    <text evidence="1">The sequence shown here is derived from an EMBL/GenBank/DDBJ whole genome shotgun (WGS) entry which is preliminary data.</text>
</comment>
<sequence length="44" mass="4655">MTASASDEEAGKIEGTLPVQADNDGKIALSISYILEYLRGKEGL</sequence>
<proteinExistence type="predicted"/>
<dbReference type="EMBL" id="BARU01009410">
    <property type="protein sequence ID" value="GAH36665.1"/>
    <property type="molecule type" value="Genomic_DNA"/>
</dbReference>